<evidence type="ECO:0000313" key="2">
    <source>
        <dbReference type="Proteomes" id="UP000022835"/>
    </source>
</evidence>
<protein>
    <submittedName>
        <fullName evidence="1">Uncharacterized protein</fullName>
    </submittedName>
</protein>
<evidence type="ECO:0000313" key="1">
    <source>
        <dbReference type="EMBL" id="KDE98506.1"/>
    </source>
</evidence>
<name>A0A064CFQ5_9MYCO</name>
<dbReference type="AlphaFoldDB" id="A0A064CFQ5"/>
<proteinExistence type="predicted"/>
<dbReference type="EMBL" id="JALN02000001">
    <property type="protein sequence ID" value="KDE98506.1"/>
    <property type="molecule type" value="Genomic_DNA"/>
</dbReference>
<keyword evidence="2" id="KW-1185">Reference proteome</keyword>
<comment type="caution">
    <text evidence="1">The sequence shown here is derived from an EMBL/GenBank/DDBJ whole genome shotgun (WGS) entry which is preliminary data.</text>
</comment>
<dbReference type="Proteomes" id="UP000022835">
    <property type="component" value="Unassembled WGS sequence"/>
</dbReference>
<accession>A0A064CFQ5</accession>
<gene>
    <name evidence="1" type="ORF">Y900_006015</name>
</gene>
<sequence length="132" mass="14547">MLVAKVHEPHFDAPCSSIYAFADLVAVRPHHLSAVRAQRIHAEIDLPQSVGIAYRKRIASWCRHGRVCDPPVGPKMNNTASRAGPHRQLVARGLLIICAHGPIIRSAGAAVGRAQIHMKMALREVSEGHFRW</sequence>
<organism evidence="1 2">
    <name type="scientific">Mycolicibacterium aromaticivorans JS19b1 = JCM 16368</name>
    <dbReference type="NCBI Taxonomy" id="1440774"/>
    <lineage>
        <taxon>Bacteria</taxon>
        <taxon>Bacillati</taxon>
        <taxon>Actinomycetota</taxon>
        <taxon>Actinomycetes</taxon>
        <taxon>Mycobacteriales</taxon>
        <taxon>Mycobacteriaceae</taxon>
        <taxon>Mycolicibacterium</taxon>
    </lineage>
</organism>
<reference evidence="1" key="1">
    <citation type="submission" date="2014-05" db="EMBL/GenBank/DDBJ databases">
        <title>Genome sequence of Mycobacterium aromaticivorans strain JS19b1T (= DSM 45407T).</title>
        <authorList>
            <person name="Kwak Y."/>
            <person name="Park G.-S."/>
            <person name="Li Q.X."/>
            <person name="Lee S.-E."/>
            <person name="Shin J.-H."/>
        </authorList>
    </citation>
    <scope>NUCLEOTIDE SEQUENCE [LARGE SCALE GENOMIC DNA]</scope>
    <source>
        <strain evidence="1">JS19b1</strain>
    </source>
</reference>